<comment type="caution">
    <text evidence="2">The sequence shown here is derived from an EMBL/GenBank/DDBJ whole genome shotgun (WGS) entry which is preliminary data.</text>
</comment>
<evidence type="ECO:0000313" key="2">
    <source>
        <dbReference type="EMBL" id="MCT7373931.1"/>
    </source>
</evidence>
<proteinExistence type="predicted"/>
<dbReference type="EMBL" id="JAOCZP010000001">
    <property type="protein sequence ID" value="MCT7373931.1"/>
    <property type="molecule type" value="Genomic_DNA"/>
</dbReference>
<dbReference type="Pfam" id="PF13474">
    <property type="entry name" value="SnoaL_3"/>
    <property type="match status" value="1"/>
</dbReference>
<sequence length="123" mass="14182">MRSEDTLKQYEEKINLHDFDQLVPMISGDAVFWFNDGSHSGLEEIRHAFERTWQKFPLESYWLKDVNWIATGESAAGCTYNFCWRATVDGKTVSGGGRGTTILRNNDGMWKIVHEHLSQFPQP</sequence>
<gene>
    <name evidence="2" type="ORF">N5A92_02605</name>
</gene>
<feature type="domain" description="SnoaL-like" evidence="1">
    <location>
        <begin position="5"/>
        <end position="121"/>
    </location>
</feature>
<dbReference type="RefSeq" id="WP_260900269.1">
    <property type="nucleotide sequence ID" value="NZ_JAOCZP010000001.1"/>
</dbReference>
<dbReference type="SUPFAM" id="SSF54427">
    <property type="entry name" value="NTF2-like"/>
    <property type="match status" value="1"/>
</dbReference>
<keyword evidence="3" id="KW-1185">Reference proteome</keyword>
<protein>
    <submittedName>
        <fullName evidence="2">Nuclear transport factor 2 family protein</fullName>
    </submittedName>
</protein>
<reference evidence="2 3" key="1">
    <citation type="submission" date="2022-09" db="EMBL/GenBank/DDBJ databases">
        <title>Chelativorans salina sp. nov., a novel slightly halophilic bacterium isolated from a saline lake sediment enrichment.</title>
        <authorList>
            <person name="Gao L."/>
            <person name="Fang B.-Z."/>
            <person name="Li W.-J."/>
        </authorList>
    </citation>
    <scope>NUCLEOTIDE SEQUENCE [LARGE SCALE GENOMIC DNA]</scope>
    <source>
        <strain evidence="2 3">EGI FJ00035</strain>
    </source>
</reference>
<dbReference type="Proteomes" id="UP001320831">
    <property type="component" value="Unassembled WGS sequence"/>
</dbReference>
<dbReference type="Gene3D" id="3.10.450.50">
    <property type="match status" value="1"/>
</dbReference>
<organism evidence="2 3">
    <name type="scientific">Chelativorans salis</name>
    <dbReference type="NCBI Taxonomy" id="2978478"/>
    <lineage>
        <taxon>Bacteria</taxon>
        <taxon>Pseudomonadati</taxon>
        <taxon>Pseudomonadota</taxon>
        <taxon>Alphaproteobacteria</taxon>
        <taxon>Hyphomicrobiales</taxon>
        <taxon>Phyllobacteriaceae</taxon>
        <taxon>Chelativorans</taxon>
    </lineage>
</organism>
<evidence type="ECO:0000313" key="3">
    <source>
        <dbReference type="Proteomes" id="UP001320831"/>
    </source>
</evidence>
<accession>A0ABT2LHB1</accession>
<evidence type="ECO:0000259" key="1">
    <source>
        <dbReference type="Pfam" id="PF13474"/>
    </source>
</evidence>
<dbReference type="InterPro" id="IPR032710">
    <property type="entry name" value="NTF2-like_dom_sf"/>
</dbReference>
<name>A0ABT2LHB1_9HYPH</name>
<dbReference type="InterPro" id="IPR037401">
    <property type="entry name" value="SnoaL-like"/>
</dbReference>